<reference evidence="2 3" key="1">
    <citation type="submission" date="2011-11" db="EMBL/GenBank/DDBJ databases">
        <title>The Noncontiguous Finished genome of Desulfosporosinus youngiae DSM 17734.</title>
        <authorList>
            <consortium name="US DOE Joint Genome Institute (JGI-PGF)"/>
            <person name="Lucas S."/>
            <person name="Han J."/>
            <person name="Lapidus A."/>
            <person name="Cheng J.-F."/>
            <person name="Goodwin L."/>
            <person name="Pitluck S."/>
            <person name="Peters L."/>
            <person name="Ovchinnikova G."/>
            <person name="Lu M."/>
            <person name="Land M.L."/>
            <person name="Hauser L."/>
            <person name="Pester M."/>
            <person name="Spring S."/>
            <person name="Ollivier B."/>
            <person name="Rattei T."/>
            <person name="Klenk H.-P."/>
            <person name="Wagner M."/>
            <person name="Loy A."/>
            <person name="Woyke T.J."/>
        </authorList>
    </citation>
    <scope>NUCLEOTIDE SEQUENCE [LARGE SCALE GENOMIC DNA]</scope>
    <source>
        <strain evidence="2 3">DSM 17734</strain>
    </source>
</reference>
<evidence type="ECO:0000313" key="2">
    <source>
        <dbReference type="EMBL" id="EHQ90977.1"/>
    </source>
</evidence>
<proteinExistence type="predicted"/>
<evidence type="ECO:0000313" key="3">
    <source>
        <dbReference type="Proteomes" id="UP000005104"/>
    </source>
</evidence>
<dbReference type="Proteomes" id="UP000005104">
    <property type="component" value="Chromosome"/>
</dbReference>
<keyword evidence="1" id="KW-0472">Membrane</keyword>
<accession>H5XX37</accession>
<keyword evidence="1" id="KW-1133">Transmembrane helix</keyword>
<keyword evidence="1" id="KW-0812">Transmembrane</keyword>
<evidence type="ECO:0000256" key="1">
    <source>
        <dbReference type="SAM" id="Phobius"/>
    </source>
</evidence>
<dbReference type="OrthoDB" id="1855480at2"/>
<keyword evidence="3" id="KW-1185">Reference proteome</keyword>
<dbReference type="AlphaFoldDB" id="H5XX37"/>
<name>H5XX37_9FIRM</name>
<protein>
    <submittedName>
        <fullName evidence="2">Uncharacterized protein</fullName>
    </submittedName>
</protein>
<sequence length="173" mass="19193">MKKAVKYMGIAAVMIAGLFLSLYFNNAIGTPKSKIEKDARISHKIDPSWQVAKSTTDTLSAMLFYDENLSRYTFSIYENREGLSFGYFFRSGGSANVENEGIAEYKAQGRQEKVYLSMNKQQVIKIEIANGNTVEIIDIDHTKPFAVVLPVGLGAIKICDIDGNVLPTILQTL</sequence>
<feature type="transmembrane region" description="Helical" evidence="1">
    <location>
        <begin position="7"/>
        <end position="24"/>
    </location>
</feature>
<gene>
    <name evidence="2" type="ORF">DesyoDRAFT_4006</name>
</gene>
<dbReference type="EMBL" id="CM001441">
    <property type="protein sequence ID" value="EHQ90977.1"/>
    <property type="molecule type" value="Genomic_DNA"/>
</dbReference>
<dbReference type="RefSeq" id="WP_007785645.1">
    <property type="nucleotide sequence ID" value="NZ_CM001441.1"/>
</dbReference>
<organism evidence="2 3">
    <name type="scientific">Desulfosporosinus youngiae DSM 17734</name>
    <dbReference type="NCBI Taxonomy" id="768710"/>
    <lineage>
        <taxon>Bacteria</taxon>
        <taxon>Bacillati</taxon>
        <taxon>Bacillota</taxon>
        <taxon>Clostridia</taxon>
        <taxon>Eubacteriales</taxon>
        <taxon>Desulfitobacteriaceae</taxon>
        <taxon>Desulfosporosinus</taxon>
    </lineage>
</organism>
<dbReference type="HOGENOM" id="CLU_1538015_0_0_9"/>
<dbReference type="eggNOG" id="ENOG502Z84T">
    <property type="taxonomic scope" value="Bacteria"/>
</dbReference>